<dbReference type="EMBL" id="OX459941">
    <property type="protein sequence ID" value="CAI9176134.1"/>
    <property type="molecule type" value="Genomic_DNA"/>
</dbReference>
<evidence type="ECO:0000313" key="2">
    <source>
        <dbReference type="EMBL" id="CAI9176134.1"/>
    </source>
</evidence>
<gene>
    <name evidence="2" type="ORF">MRATA1EN1_LOCUS25096</name>
</gene>
<dbReference type="Proteomes" id="UP001176941">
    <property type="component" value="Chromosome 5"/>
</dbReference>
<organism evidence="2 3">
    <name type="scientific">Rangifer tarandus platyrhynchus</name>
    <name type="common">Svalbard reindeer</name>
    <dbReference type="NCBI Taxonomy" id="3082113"/>
    <lineage>
        <taxon>Eukaryota</taxon>
        <taxon>Metazoa</taxon>
        <taxon>Chordata</taxon>
        <taxon>Craniata</taxon>
        <taxon>Vertebrata</taxon>
        <taxon>Euteleostomi</taxon>
        <taxon>Mammalia</taxon>
        <taxon>Eutheria</taxon>
        <taxon>Laurasiatheria</taxon>
        <taxon>Artiodactyla</taxon>
        <taxon>Ruminantia</taxon>
        <taxon>Pecora</taxon>
        <taxon>Cervidae</taxon>
        <taxon>Odocoileinae</taxon>
        <taxon>Rangifer</taxon>
    </lineage>
</organism>
<keyword evidence="3" id="KW-1185">Reference proteome</keyword>
<evidence type="ECO:0000313" key="3">
    <source>
        <dbReference type="Proteomes" id="UP001176941"/>
    </source>
</evidence>
<reference evidence="2" key="1">
    <citation type="submission" date="2023-04" db="EMBL/GenBank/DDBJ databases">
        <authorList>
            <consortium name="ELIXIR-Norway"/>
        </authorList>
    </citation>
    <scope>NUCLEOTIDE SEQUENCE [LARGE SCALE GENOMIC DNA]</scope>
</reference>
<feature type="region of interest" description="Disordered" evidence="1">
    <location>
        <begin position="15"/>
        <end position="34"/>
    </location>
</feature>
<name>A0ABN8ZQY7_RANTA</name>
<protein>
    <submittedName>
        <fullName evidence="2">Uncharacterized protein</fullName>
    </submittedName>
</protein>
<proteinExistence type="predicted"/>
<sequence>MVAKGKRVLEVTVPRKDKTLTLPPPSAHINPRPRFKTQLPCDVGGADKGPLMRGDLCLPTPAVGLRCWLGPVALRIPWEDPEEGLILLIACS</sequence>
<evidence type="ECO:0000256" key="1">
    <source>
        <dbReference type="SAM" id="MobiDB-lite"/>
    </source>
</evidence>
<accession>A0ABN8ZQY7</accession>